<gene>
    <name evidence="7" type="ORF">G1C96_0244</name>
</gene>
<reference evidence="7 8" key="1">
    <citation type="submission" date="2020-02" db="EMBL/GenBank/DDBJ databases">
        <title>Characterization of phylogenetic diversity of novel bifidobacterial species isolated in Czech ZOOs.</title>
        <authorList>
            <person name="Lugli G.A."/>
            <person name="Vera N.B."/>
            <person name="Ventura M."/>
        </authorList>
    </citation>
    <scope>NUCLEOTIDE SEQUENCE [LARGE SCALE GENOMIC DNA]</scope>
    <source>
        <strain evidence="7 8">DSM 109958</strain>
    </source>
</reference>
<dbReference type="EMBL" id="JAAIIH010000001">
    <property type="protein sequence ID" value="NMM99666.1"/>
    <property type="molecule type" value="Genomic_DNA"/>
</dbReference>
<evidence type="ECO:0000313" key="7">
    <source>
        <dbReference type="EMBL" id="NMM99666.1"/>
    </source>
</evidence>
<keyword evidence="4" id="KW-0460">Magnesium</keyword>
<dbReference type="GO" id="GO:0004518">
    <property type="term" value="F:nuclease activity"/>
    <property type="evidence" value="ECO:0007669"/>
    <property type="project" value="UniProtKB-KW"/>
</dbReference>
<evidence type="ECO:0000256" key="5">
    <source>
        <dbReference type="SAM" id="MobiDB-lite"/>
    </source>
</evidence>
<dbReference type="GO" id="GO:0046872">
    <property type="term" value="F:metal ion binding"/>
    <property type="evidence" value="ECO:0007669"/>
    <property type="project" value="UniProtKB-KW"/>
</dbReference>
<accession>A0A7Y0F0A6</accession>
<keyword evidence="3" id="KW-0378">Hydrolase</keyword>
<comment type="caution">
    <text evidence="7">The sequence shown here is derived from an EMBL/GenBank/DDBJ whole genome shotgun (WGS) entry which is preliminary data.</text>
</comment>
<keyword evidence="2" id="KW-0479">Metal-binding</keyword>
<evidence type="ECO:0000259" key="6">
    <source>
        <dbReference type="Pfam" id="PF13470"/>
    </source>
</evidence>
<feature type="region of interest" description="Disordered" evidence="5">
    <location>
        <begin position="1"/>
        <end position="33"/>
    </location>
</feature>
<name>A0A7Y0F0A6_9BIFI</name>
<evidence type="ECO:0000256" key="4">
    <source>
        <dbReference type="ARBA" id="ARBA00022842"/>
    </source>
</evidence>
<dbReference type="InterPro" id="IPR002716">
    <property type="entry name" value="PIN_dom"/>
</dbReference>
<evidence type="ECO:0000313" key="8">
    <source>
        <dbReference type="Proteomes" id="UP000588277"/>
    </source>
</evidence>
<dbReference type="GO" id="GO:0016787">
    <property type="term" value="F:hydrolase activity"/>
    <property type="evidence" value="ECO:0007669"/>
    <property type="project" value="UniProtKB-KW"/>
</dbReference>
<evidence type="ECO:0000256" key="1">
    <source>
        <dbReference type="ARBA" id="ARBA00022722"/>
    </source>
</evidence>
<protein>
    <submittedName>
        <fullName evidence="7">PIN domain</fullName>
    </submittedName>
</protein>
<evidence type="ECO:0000256" key="2">
    <source>
        <dbReference type="ARBA" id="ARBA00022723"/>
    </source>
</evidence>
<dbReference type="Gene3D" id="3.40.50.1010">
    <property type="entry name" value="5'-nuclease"/>
    <property type="match status" value="1"/>
</dbReference>
<dbReference type="Proteomes" id="UP000588277">
    <property type="component" value="Unassembled WGS sequence"/>
</dbReference>
<organism evidence="7 8">
    <name type="scientific">Bifidobacterium moraviense</name>
    <dbReference type="NCBI Taxonomy" id="2675323"/>
    <lineage>
        <taxon>Bacteria</taxon>
        <taxon>Bacillati</taxon>
        <taxon>Actinomycetota</taxon>
        <taxon>Actinomycetes</taxon>
        <taxon>Bifidobacteriales</taxon>
        <taxon>Bifidobacteriaceae</taxon>
        <taxon>Bifidobacterium</taxon>
    </lineage>
</organism>
<feature type="domain" description="PIN" evidence="6">
    <location>
        <begin position="35"/>
        <end position="173"/>
    </location>
</feature>
<proteinExistence type="predicted"/>
<dbReference type="InterPro" id="IPR029060">
    <property type="entry name" value="PIN-like_dom_sf"/>
</dbReference>
<keyword evidence="1" id="KW-0540">Nuclease</keyword>
<keyword evidence="8" id="KW-1185">Reference proteome</keyword>
<dbReference type="SUPFAM" id="SSF88723">
    <property type="entry name" value="PIN domain-like"/>
    <property type="match status" value="1"/>
</dbReference>
<dbReference type="Pfam" id="PF13470">
    <property type="entry name" value="PIN_3"/>
    <property type="match status" value="1"/>
</dbReference>
<sequence>MRDVADSAASTVSPVPGAEPRSPGHVDSPNPPRSVLLDTNVLLDHLMRRDGRAGHATAMLKACIRHDVTLQCASTSLKDIAYISAAALRRELSSREALSPDSLLETATMRELLHRIPWQCVEQVRALCGIVAVDRETCDRAIALRDRHDDFEDDLIVAAAQRSGSAYVVTSDRQLISHFPGYCITPSRLTALLDEDR</sequence>
<dbReference type="AlphaFoldDB" id="A0A7Y0F0A6"/>
<evidence type="ECO:0000256" key="3">
    <source>
        <dbReference type="ARBA" id="ARBA00022801"/>
    </source>
</evidence>